<keyword evidence="1 2" id="KW-0103">Bromodomain</keyword>
<dbReference type="SMART" id="SM00297">
    <property type="entry name" value="BROMO"/>
    <property type="match status" value="1"/>
</dbReference>
<organism evidence="4 5">
    <name type="scientific">Blyttiomyces helicus</name>
    <dbReference type="NCBI Taxonomy" id="388810"/>
    <lineage>
        <taxon>Eukaryota</taxon>
        <taxon>Fungi</taxon>
        <taxon>Fungi incertae sedis</taxon>
        <taxon>Chytridiomycota</taxon>
        <taxon>Chytridiomycota incertae sedis</taxon>
        <taxon>Chytridiomycetes</taxon>
        <taxon>Chytridiomycetes incertae sedis</taxon>
        <taxon>Blyttiomyces</taxon>
    </lineage>
</organism>
<dbReference type="Pfam" id="PF00439">
    <property type="entry name" value="Bromodomain"/>
    <property type="match status" value="1"/>
</dbReference>
<evidence type="ECO:0000256" key="1">
    <source>
        <dbReference type="ARBA" id="ARBA00023117"/>
    </source>
</evidence>
<dbReference type="InterPro" id="IPR036427">
    <property type="entry name" value="Bromodomain-like_sf"/>
</dbReference>
<evidence type="ECO:0000313" key="5">
    <source>
        <dbReference type="Proteomes" id="UP000269721"/>
    </source>
</evidence>
<evidence type="ECO:0000313" key="4">
    <source>
        <dbReference type="EMBL" id="RKO92383.1"/>
    </source>
</evidence>
<evidence type="ECO:0000256" key="2">
    <source>
        <dbReference type="PROSITE-ProRule" id="PRU00035"/>
    </source>
</evidence>
<sequence length="100" mass="11154">MSTIDAKICKQLIVSLQRHSSAWPFLRPVNPIAAGAPDYLDVIKKPMDLSTIESKLLKSSYGSPADMVADVRLMLNNCYLYNPPTNLVHQLARSLEAYFS</sequence>
<dbReference type="PRINTS" id="PR00503">
    <property type="entry name" value="BROMODOMAIN"/>
</dbReference>
<dbReference type="PANTHER" id="PTHR22880:SF225">
    <property type="entry name" value="BROMODOMAIN-CONTAINING PROTEIN BET-1-RELATED"/>
    <property type="match status" value="1"/>
</dbReference>
<dbReference type="PROSITE" id="PS50014">
    <property type="entry name" value="BROMODOMAIN_2"/>
    <property type="match status" value="1"/>
</dbReference>
<dbReference type="SUPFAM" id="SSF47370">
    <property type="entry name" value="Bromodomain"/>
    <property type="match status" value="1"/>
</dbReference>
<dbReference type="InterPro" id="IPR018359">
    <property type="entry name" value="Bromodomain_CS"/>
</dbReference>
<dbReference type="Proteomes" id="UP000269721">
    <property type="component" value="Unassembled WGS sequence"/>
</dbReference>
<dbReference type="OrthoDB" id="21449at2759"/>
<gene>
    <name evidence="4" type="ORF">BDK51DRAFT_21066</name>
</gene>
<dbReference type="PANTHER" id="PTHR22880">
    <property type="entry name" value="FALZ-RELATED BROMODOMAIN-CONTAINING PROTEINS"/>
    <property type="match status" value="1"/>
</dbReference>
<accession>A0A4P9WK71</accession>
<dbReference type="InterPro" id="IPR050935">
    <property type="entry name" value="Bromo_chromatin_reader"/>
</dbReference>
<proteinExistence type="predicted"/>
<reference evidence="5" key="1">
    <citation type="journal article" date="2018" name="Nat. Microbiol.">
        <title>Leveraging single-cell genomics to expand the fungal tree of life.</title>
        <authorList>
            <person name="Ahrendt S.R."/>
            <person name="Quandt C.A."/>
            <person name="Ciobanu D."/>
            <person name="Clum A."/>
            <person name="Salamov A."/>
            <person name="Andreopoulos B."/>
            <person name="Cheng J.F."/>
            <person name="Woyke T."/>
            <person name="Pelin A."/>
            <person name="Henrissat B."/>
            <person name="Reynolds N.K."/>
            <person name="Benny G.L."/>
            <person name="Smith M.E."/>
            <person name="James T.Y."/>
            <person name="Grigoriev I.V."/>
        </authorList>
    </citation>
    <scope>NUCLEOTIDE SEQUENCE [LARGE SCALE GENOMIC DNA]</scope>
</reference>
<protein>
    <submittedName>
        <fullName evidence="4">Bromodomain-containing protein</fullName>
    </submittedName>
</protein>
<feature type="domain" description="Bromo" evidence="3">
    <location>
        <begin position="17"/>
        <end position="89"/>
    </location>
</feature>
<dbReference type="InterPro" id="IPR001487">
    <property type="entry name" value="Bromodomain"/>
</dbReference>
<dbReference type="GO" id="GO:0000785">
    <property type="term" value="C:chromatin"/>
    <property type="evidence" value="ECO:0007669"/>
    <property type="project" value="TreeGrafter"/>
</dbReference>
<dbReference type="EMBL" id="KZ994659">
    <property type="protein sequence ID" value="RKO92383.1"/>
    <property type="molecule type" value="Genomic_DNA"/>
</dbReference>
<dbReference type="PROSITE" id="PS00633">
    <property type="entry name" value="BROMODOMAIN_1"/>
    <property type="match status" value="1"/>
</dbReference>
<evidence type="ECO:0000259" key="3">
    <source>
        <dbReference type="PROSITE" id="PS50014"/>
    </source>
</evidence>
<dbReference type="AlphaFoldDB" id="A0A4P9WK71"/>
<dbReference type="Gene3D" id="1.20.920.10">
    <property type="entry name" value="Bromodomain-like"/>
    <property type="match status" value="1"/>
</dbReference>
<dbReference type="GO" id="GO:0006355">
    <property type="term" value="P:regulation of DNA-templated transcription"/>
    <property type="evidence" value="ECO:0007669"/>
    <property type="project" value="TreeGrafter"/>
</dbReference>
<dbReference type="GO" id="GO:0006338">
    <property type="term" value="P:chromatin remodeling"/>
    <property type="evidence" value="ECO:0007669"/>
    <property type="project" value="TreeGrafter"/>
</dbReference>
<name>A0A4P9WK71_9FUNG</name>
<keyword evidence="5" id="KW-1185">Reference proteome</keyword>
<feature type="non-terminal residue" evidence="4">
    <location>
        <position position="100"/>
    </location>
</feature>
<dbReference type="GO" id="GO:0005634">
    <property type="term" value="C:nucleus"/>
    <property type="evidence" value="ECO:0007669"/>
    <property type="project" value="TreeGrafter"/>
</dbReference>